<reference evidence="2 3" key="1">
    <citation type="journal article" date="2024" name="IMA Fungus">
        <title>Apiospora arundinis, a panoply of carbohydrate-active enzymes and secondary metabolites.</title>
        <authorList>
            <person name="Sorensen T."/>
            <person name="Petersen C."/>
            <person name="Muurmann A.T."/>
            <person name="Christiansen J.V."/>
            <person name="Brundto M.L."/>
            <person name="Overgaard C.K."/>
            <person name="Boysen A.T."/>
            <person name="Wollenberg R.D."/>
            <person name="Larsen T.O."/>
            <person name="Sorensen J.L."/>
            <person name="Nielsen K.L."/>
            <person name="Sondergaard T.E."/>
        </authorList>
    </citation>
    <scope>NUCLEOTIDE SEQUENCE [LARGE SCALE GENOMIC DNA]</scope>
    <source>
        <strain evidence="2 3">AAU 773</strain>
    </source>
</reference>
<proteinExistence type="predicted"/>
<dbReference type="Proteomes" id="UP001390339">
    <property type="component" value="Unassembled WGS sequence"/>
</dbReference>
<organism evidence="2 3">
    <name type="scientific">Apiospora arundinis</name>
    <dbReference type="NCBI Taxonomy" id="335852"/>
    <lineage>
        <taxon>Eukaryota</taxon>
        <taxon>Fungi</taxon>
        <taxon>Dikarya</taxon>
        <taxon>Ascomycota</taxon>
        <taxon>Pezizomycotina</taxon>
        <taxon>Sordariomycetes</taxon>
        <taxon>Xylariomycetidae</taxon>
        <taxon>Amphisphaeriales</taxon>
        <taxon>Apiosporaceae</taxon>
        <taxon>Apiospora</taxon>
    </lineage>
</organism>
<protein>
    <submittedName>
        <fullName evidence="2">Uncharacterized protein</fullName>
    </submittedName>
</protein>
<keyword evidence="3" id="KW-1185">Reference proteome</keyword>
<feature type="compositionally biased region" description="Acidic residues" evidence="1">
    <location>
        <begin position="54"/>
        <end position="63"/>
    </location>
</feature>
<sequence>MSMRNEMTKMRSWEDSCEAGFPLTRCSGTAGSDSSQDSDGQPDTSSSPISMVEDNSDDEEPELLEGKENDPLIPSRARIDATLHYGLTTWASIITSTKRGWPPGLSEPSLMLHDLPALPDQITGRLTGYPVWRVPDFDQTPTPGWCASTGKIPPWATTGPGNLSIIIHCSGTTSPIDEPAPTSSQAKELLVELCSLCELESLPSNKVPPYTAGFLAALALPFYLLSGLKPGLPMPSLSAPKRRNVRKATKAKILDDISRLYRDMPYYMTLSMTPRGVGAMVWSVFWQPDIECDVVSPWLASIRSLLDPIIQARDMDQLARVFACRRPRISLMWYGIILLGDLAIVDQICNYLEILDERPSHGSVASPDFTVAAWTGSPQSFWDMMEEPCPDGISRKMSRADLLRRRQNLQLHDDLRMLFSWRPFGDVDRVEVEPEDFLELHYSREYVKWTWKTARGTYDHYGYRNVTKISHQKSCDSLELLGEPNPSESVTALPPIIKLRPSKKATLAMISHSMRDCRQDRSLDIAAISNLSVAHPWLKGWRGLE</sequence>
<comment type="caution">
    <text evidence="2">The sequence shown here is derived from an EMBL/GenBank/DDBJ whole genome shotgun (WGS) entry which is preliminary data.</text>
</comment>
<dbReference type="EMBL" id="JAPCWZ010000004">
    <property type="protein sequence ID" value="KAK8869170.1"/>
    <property type="molecule type" value="Genomic_DNA"/>
</dbReference>
<feature type="region of interest" description="Disordered" evidence="1">
    <location>
        <begin position="20"/>
        <end position="72"/>
    </location>
</feature>
<name>A0ABR2IWK4_9PEZI</name>
<evidence type="ECO:0000256" key="1">
    <source>
        <dbReference type="SAM" id="MobiDB-lite"/>
    </source>
</evidence>
<feature type="compositionally biased region" description="Low complexity" evidence="1">
    <location>
        <begin position="27"/>
        <end position="48"/>
    </location>
</feature>
<accession>A0ABR2IWK4</accession>
<gene>
    <name evidence="2" type="ORF">PGQ11_007748</name>
</gene>
<evidence type="ECO:0000313" key="3">
    <source>
        <dbReference type="Proteomes" id="UP001390339"/>
    </source>
</evidence>
<evidence type="ECO:0000313" key="2">
    <source>
        <dbReference type="EMBL" id="KAK8869170.1"/>
    </source>
</evidence>